<accession>A0A077MBE8</accession>
<dbReference type="AlphaFoldDB" id="A0A077MBE8"/>
<gene>
    <name evidence="3" type="ORF">BN13_80050</name>
</gene>
<dbReference type="Proteomes" id="UP000035720">
    <property type="component" value="Unassembled WGS sequence"/>
</dbReference>
<sequence>MTVYVDAAHVAASVENGPRTHTSTWCHLMADGNAELVAFAVRIGLRRNWIQREGSPFEHFDVTAGKRWQAVAAVDRPLRHRGDRPRGSPGRRLAGRLRTQPRRRLGAGLPDCRDTDARERRHRPGIFRQRLTPPPAIRA</sequence>
<dbReference type="STRING" id="1193518.BN13_80050"/>
<name>A0A077MBE8_9MICO</name>
<feature type="compositionally biased region" description="Basic residues" evidence="1">
    <location>
        <begin position="93"/>
        <end position="105"/>
    </location>
</feature>
<keyword evidence="4" id="KW-1185">Reference proteome</keyword>
<dbReference type="Pfam" id="PF13223">
    <property type="entry name" value="DUF4031"/>
    <property type="match status" value="1"/>
</dbReference>
<feature type="region of interest" description="Disordered" evidence="1">
    <location>
        <begin position="76"/>
        <end position="139"/>
    </location>
</feature>
<organism evidence="3 4">
    <name type="scientific">Nostocoides jenkinsii Ben 74</name>
    <dbReference type="NCBI Taxonomy" id="1193518"/>
    <lineage>
        <taxon>Bacteria</taxon>
        <taxon>Bacillati</taxon>
        <taxon>Actinomycetota</taxon>
        <taxon>Actinomycetes</taxon>
        <taxon>Micrococcales</taxon>
        <taxon>Intrasporangiaceae</taxon>
        <taxon>Nostocoides</taxon>
    </lineage>
</organism>
<reference evidence="3 4" key="1">
    <citation type="journal article" date="2013" name="ISME J.">
        <title>A metabolic model for members of the genus Tetrasphaera involved in enhanced biological phosphorus removal.</title>
        <authorList>
            <person name="Kristiansen R."/>
            <person name="Nguyen H.T.T."/>
            <person name="Saunders A.M."/>
            <person name="Nielsen J.L."/>
            <person name="Wimmer R."/>
            <person name="Le V.Q."/>
            <person name="McIlroy S.J."/>
            <person name="Petrovski S."/>
            <person name="Seviour R.J."/>
            <person name="Calteau A."/>
            <person name="Nielsen K.L."/>
            <person name="Nielsen P.H."/>
        </authorList>
    </citation>
    <scope>NUCLEOTIDE SEQUENCE [LARGE SCALE GENOMIC DNA]</scope>
    <source>
        <strain evidence="3 4">Ben 74</strain>
    </source>
</reference>
<evidence type="ECO:0000313" key="3">
    <source>
        <dbReference type="EMBL" id="CCI54681.1"/>
    </source>
</evidence>
<proteinExistence type="predicted"/>
<evidence type="ECO:0000256" key="1">
    <source>
        <dbReference type="SAM" id="MobiDB-lite"/>
    </source>
</evidence>
<evidence type="ECO:0000313" key="4">
    <source>
        <dbReference type="Proteomes" id="UP000035720"/>
    </source>
</evidence>
<comment type="caution">
    <text evidence="3">The sequence shown here is derived from an EMBL/GenBank/DDBJ whole genome shotgun (WGS) entry which is preliminary data.</text>
</comment>
<dbReference type="EMBL" id="CAJC01000194">
    <property type="protein sequence ID" value="CCI54681.1"/>
    <property type="molecule type" value="Genomic_DNA"/>
</dbReference>
<feature type="domain" description="DUF4031" evidence="2">
    <location>
        <begin position="20"/>
        <end position="77"/>
    </location>
</feature>
<protein>
    <recommendedName>
        <fullName evidence="2">DUF4031 domain-containing protein</fullName>
    </recommendedName>
</protein>
<dbReference type="InterPro" id="IPR025109">
    <property type="entry name" value="DUF4031"/>
</dbReference>
<evidence type="ECO:0000259" key="2">
    <source>
        <dbReference type="Pfam" id="PF13223"/>
    </source>
</evidence>
<dbReference type="OrthoDB" id="9808993at2"/>